<keyword evidence="4 8" id="KW-0805">Transcription regulation</keyword>
<evidence type="ECO:0000259" key="11">
    <source>
        <dbReference type="PROSITE" id="PS50110"/>
    </source>
</evidence>
<feature type="domain" description="Response regulatory" evidence="11">
    <location>
        <begin position="385"/>
        <end position="499"/>
    </location>
</feature>
<evidence type="ECO:0000313" key="13">
    <source>
        <dbReference type="Proteomes" id="UP000027586"/>
    </source>
</evidence>
<keyword evidence="3" id="KW-0902">Two-component regulatory system</keyword>
<evidence type="ECO:0000256" key="7">
    <source>
        <dbReference type="ARBA" id="ARBA00023242"/>
    </source>
</evidence>
<evidence type="ECO:0000256" key="10">
    <source>
        <dbReference type="SAM" id="MobiDB-lite"/>
    </source>
</evidence>
<dbReference type="CDD" id="cd17546">
    <property type="entry name" value="REC_hyHK_CKI1_RcsC-like"/>
    <property type="match status" value="1"/>
</dbReference>
<feature type="region of interest" description="Disordered" evidence="10">
    <location>
        <begin position="246"/>
        <end position="267"/>
    </location>
</feature>
<keyword evidence="6 8" id="KW-0804">Transcription</keyword>
<keyword evidence="5 8" id="KW-0238">DNA-binding</keyword>
<evidence type="ECO:0000256" key="6">
    <source>
        <dbReference type="ARBA" id="ARBA00023163"/>
    </source>
</evidence>
<dbReference type="InterPro" id="IPR014402">
    <property type="entry name" value="Sig_transdc_resp-reg_Skn7"/>
</dbReference>
<dbReference type="Pfam" id="PF00447">
    <property type="entry name" value="HSF_DNA-bind"/>
    <property type="match status" value="1"/>
</dbReference>
<proteinExistence type="predicted"/>
<keyword evidence="2 9" id="KW-0597">Phosphoprotein</keyword>
<feature type="compositionally biased region" description="Low complexity" evidence="10">
    <location>
        <begin position="254"/>
        <end position="265"/>
    </location>
</feature>
<feature type="modified residue" description="4-aspartylphosphate" evidence="9">
    <location>
        <position position="434"/>
    </location>
</feature>
<feature type="compositionally biased region" description="Pro residues" evidence="10">
    <location>
        <begin position="310"/>
        <end position="320"/>
    </location>
</feature>
<evidence type="ECO:0000256" key="9">
    <source>
        <dbReference type="PROSITE-ProRule" id="PRU00169"/>
    </source>
</evidence>
<keyword evidence="13" id="KW-1185">Reference proteome</keyword>
<evidence type="ECO:0000256" key="1">
    <source>
        <dbReference type="ARBA" id="ARBA00004123"/>
    </source>
</evidence>
<dbReference type="EMBL" id="CBTN010000010">
    <property type="protein sequence ID" value="CDH51664.1"/>
    <property type="molecule type" value="Genomic_DNA"/>
</dbReference>
<feature type="region of interest" description="Disordered" evidence="10">
    <location>
        <begin position="527"/>
        <end position="546"/>
    </location>
</feature>
<feature type="region of interest" description="Disordered" evidence="10">
    <location>
        <begin position="147"/>
        <end position="176"/>
    </location>
</feature>
<dbReference type="InterPro" id="IPR011006">
    <property type="entry name" value="CheY-like_superfamily"/>
</dbReference>
<evidence type="ECO:0000256" key="2">
    <source>
        <dbReference type="ARBA" id="ARBA00022553"/>
    </source>
</evidence>
<evidence type="ECO:0000256" key="4">
    <source>
        <dbReference type="ARBA" id="ARBA00023015"/>
    </source>
</evidence>
<dbReference type="InterPro" id="IPR001789">
    <property type="entry name" value="Sig_transdc_resp-reg_receiver"/>
</dbReference>
<dbReference type="PANTHER" id="PTHR45339">
    <property type="entry name" value="HYBRID SIGNAL TRANSDUCTION HISTIDINE KINASE J"/>
    <property type="match status" value="1"/>
</dbReference>
<dbReference type="GO" id="GO:0000156">
    <property type="term" value="F:phosphorelay response regulator activity"/>
    <property type="evidence" value="ECO:0007669"/>
    <property type="project" value="InterPro"/>
</dbReference>
<dbReference type="PIRSF" id="PIRSF002595">
    <property type="entry name" value="RR_SKN7"/>
    <property type="match status" value="1"/>
</dbReference>
<evidence type="ECO:0000256" key="5">
    <source>
        <dbReference type="ARBA" id="ARBA00023125"/>
    </source>
</evidence>
<dbReference type="GO" id="GO:0006357">
    <property type="term" value="P:regulation of transcription by RNA polymerase II"/>
    <property type="evidence" value="ECO:0007669"/>
    <property type="project" value="UniProtKB-UniRule"/>
</dbReference>
<dbReference type="SUPFAM" id="SSF46785">
    <property type="entry name" value="Winged helix' DNA-binding domain"/>
    <property type="match status" value="1"/>
</dbReference>
<dbReference type="InterPro" id="IPR000232">
    <property type="entry name" value="HSF_DNA-bd"/>
</dbReference>
<dbReference type="PRINTS" id="PR00056">
    <property type="entry name" value="HSFDOMAIN"/>
</dbReference>
<gene>
    <name evidence="12" type="ORF">LCOR_03238.1</name>
</gene>
<feature type="compositionally biased region" description="Basic residues" evidence="10">
    <location>
        <begin position="585"/>
        <end position="594"/>
    </location>
</feature>
<feature type="region of interest" description="Disordered" evidence="10">
    <location>
        <begin position="1"/>
        <end position="33"/>
    </location>
</feature>
<dbReference type="PANTHER" id="PTHR45339:SF1">
    <property type="entry name" value="HYBRID SIGNAL TRANSDUCTION HISTIDINE KINASE J"/>
    <property type="match status" value="1"/>
</dbReference>
<evidence type="ECO:0000313" key="12">
    <source>
        <dbReference type="EMBL" id="CDH51664.1"/>
    </source>
</evidence>
<feature type="compositionally biased region" description="Basic and acidic residues" evidence="10">
    <location>
        <begin position="527"/>
        <end position="537"/>
    </location>
</feature>
<dbReference type="Pfam" id="PF00072">
    <property type="entry name" value="Response_reg"/>
    <property type="match status" value="1"/>
</dbReference>
<evidence type="ECO:0000256" key="3">
    <source>
        <dbReference type="ARBA" id="ARBA00023012"/>
    </source>
</evidence>
<dbReference type="Gene3D" id="3.40.50.2300">
    <property type="match status" value="1"/>
</dbReference>
<dbReference type="GO" id="GO:0003700">
    <property type="term" value="F:DNA-binding transcription factor activity"/>
    <property type="evidence" value="ECO:0007669"/>
    <property type="project" value="UniProtKB-UniRule"/>
</dbReference>
<protein>
    <recommendedName>
        <fullName evidence="8">Transcription factor</fullName>
    </recommendedName>
</protein>
<dbReference type="InterPro" id="IPR036388">
    <property type="entry name" value="WH-like_DNA-bd_sf"/>
</dbReference>
<dbReference type="PROSITE" id="PS00434">
    <property type="entry name" value="HSF_DOMAIN"/>
    <property type="match status" value="1"/>
</dbReference>
<accession>A0A068RNW3</accession>
<feature type="compositionally biased region" description="Polar residues" evidence="10">
    <location>
        <begin position="24"/>
        <end position="33"/>
    </location>
</feature>
<dbReference type="OrthoDB" id="60033at2759"/>
<dbReference type="SMART" id="SM00448">
    <property type="entry name" value="REC"/>
    <property type="match status" value="1"/>
</dbReference>
<comment type="subcellular location">
    <subcellularLocation>
        <location evidence="1 8">Nucleus</location>
    </subcellularLocation>
</comment>
<evidence type="ECO:0000256" key="8">
    <source>
        <dbReference type="PIRNR" id="PIRNR002595"/>
    </source>
</evidence>
<dbReference type="Proteomes" id="UP000027586">
    <property type="component" value="Unassembled WGS sequence"/>
</dbReference>
<dbReference type="AlphaFoldDB" id="A0A068RNW3"/>
<dbReference type="FunFam" id="1.10.10.10:FF:000027">
    <property type="entry name" value="Heat shock transcription factor 1"/>
    <property type="match status" value="1"/>
</dbReference>
<feature type="region of interest" description="Disordered" evidence="10">
    <location>
        <begin position="581"/>
        <end position="636"/>
    </location>
</feature>
<dbReference type="VEuPathDB" id="FungiDB:LCOR_03238.1"/>
<reference evidence="12" key="1">
    <citation type="submission" date="2013-08" db="EMBL/GenBank/DDBJ databases">
        <title>Gene expansion shapes genome architecture in the human pathogen Lichtheimia corymbifera: an evolutionary genomics analysis in the ancient terrestrial Mucorales (Mucoromycotina).</title>
        <authorList>
            <person name="Schwartze V.U."/>
            <person name="Winter S."/>
            <person name="Shelest E."/>
            <person name="Marcet-Houben M."/>
            <person name="Horn F."/>
            <person name="Wehner S."/>
            <person name="Hoffmann K."/>
            <person name="Riege K."/>
            <person name="Sammeth M."/>
            <person name="Nowrousian M."/>
            <person name="Valiante V."/>
            <person name="Linde J."/>
            <person name="Jacobsen I.D."/>
            <person name="Marz M."/>
            <person name="Brakhage A.A."/>
            <person name="Gabaldon T."/>
            <person name="Bocker S."/>
            <person name="Voigt K."/>
        </authorList>
    </citation>
    <scope>NUCLEOTIDE SEQUENCE [LARGE SCALE GENOMIC DNA]</scope>
    <source>
        <strain evidence="12">FSU 9682</strain>
    </source>
</reference>
<dbReference type="GO" id="GO:0005634">
    <property type="term" value="C:nucleus"/>
    <property type="evidence" value="ECO:0007669"/>
    <property type="project" value="UniProtKB-SubCell"/>
</dbReference>
<dbReference type="GO" id="GO:0043565">
    <property type="term" value="F:sequence-specific DNA binding"/>
    <property type="evidence" value="ECO:0007669"/>
    <property type="project" value="InterPro"/>
</dbReference>
<dbReference type="InterPro" id="IPR036390">
    <property type="entry name" value="WH_DNA-bd_sf"/>
</dbReference>
<dbReference type="Gene3D" id="1.10.10.10">
    <property type="entry name" value="Winged helix-like DNA-binding domain superfamily/Winged helix DNA-binding domain"/>
    <property type="match status" value="1"/>
</dbReference>
<dbReference type="STRING" id="1263082.A0A068RNW3"/>
<organism evidence="12 13">
    <name type="scientific">Lichtheimia corymbifera JMRC:FSU:9682</name>
    <dbReference type="NCBI Taxonomy" id="1263082"/>
    <lineage>
        <taxon>Eukaryota</taxon>
        <taxon>Fungi</taxon>
        <taxon>Fungi incertae sedis</taxon>
        <taxon>Mucoromycota</taxon>
        <taxon>Mucoromycotina</taxon>
        <taxon>Mucoromycetes</taxon>
        <taxon>Mucorales</taxon>
        <taxon>Lichtheimiaceae</taxon>
        <taxon>Lichtheimia</taxon>
    </lineage>
</organism>
<feature type="region of interest" description="Disordered" evidence="10">
    <location>
        <begin position="301"/>
        <end position="329"/>
    </location>
</feature>
<comment type="caution">
    <text evidence="12">The sequence shown here is derived from an EMBL/GenBank/DDBJ whole genome shotgun (WGS) entry which is preliminary data.</text>
</comment>
<dbReference type="SUPFAM" id="SSF52172">
    <property type="entry name" value="CheY-like"/>
    <property type="match status" value="1"/>
</dbReference>
<keyword evidence="7 8" id="KW-0539">Nucleus</keyword>
<sequence>MLDPNALSIAKPQDAMTKQPVNKKGSNGHQQGNNGIPEFVKKLFCMLEECIYPHIFSWSTKGDTFVVKDPSEFAKVILPSHFKHSNFSSFVRQLNKYDFHKVRNPDDRRRRMYGDQAWEFQHPNFKYNRRDLLEGIKRKATGKAAAARSTAASAAGTTTNDGADSTGSSDSSQSTRNELKALITQLQDQIQQLQHTQSEMASQIHACDSRSNAVLDAISRCRGNMVSQEGLMRDIMHHVAATTTNVEQHDTTQNDNKSNNNNNNNGLSADVQKLLETYNSVSQANEEQMNRISKLLEQRADTNSHIQSWQPPPPPPPPMPTTNSSNNPTTMVTSTTMMNTPYASQPYNHLSMIPPSMPFKFTMAAASSSALQRKSNIPGWSTPPHVLLVDDDMIFRRLSTKLLQVAGCTIDVASDGLEAITKLGSRSYDIVLMDIMMPKLDGISATRNIRQYDTWTPIISMTSNTTDRDVQEYILSGMTDVLPKPLDSGTLRKLLERYCAHLKAVRQGYLNNAIDAAMTPKITEAVDERETNKRKEPTVSSTSASAIMHHQQQQPSFQRQLDMMTNPPVIISTTSFMNAMQQQQHLHHPSHMHHPSSSVVAEPQDNRWEAYVNTSPHEGEQPWKKQKLSASNTVSE</sequence>
<name>A0A068RNW3_9FUNG</name>
<dbReference type="PROSITE" id="PS50110">
    <property type="entry name" value="RESPONSE_REGULATORY"/>
    <property type="match status" value="1"/>
</dbReference>
<dbReference type="SMART" id="SM00415">
    <property type="entry name" value="HSF"/>
    <property type="match status" value="1"/>
</dbReference>